<dbReference type="RefSeq" id="WP_099832029.1">
    <property type="nucleotide sequence ID" value="NZ_CP023739.1"/>
</dbReference>
<keyword evidence="1" id="KW-0614">Plasmid</keyword>
<name>A0A2D2D710_METT3</name>
<gene>
    <name evidence="1" type="ORF">CQW49_22840</name>
</gene>
<keyword evidence="2" id="KW-1185">Reference proteome</keyword>
<proteinExistence type="predicted"/>
<evidence type="ECO:0000313" key="1">
    <source>
        <dbReference type="EMBL" id="ATQ70810.1"/>
    </source>
</evidence>
<dbReference type="Proteomes" id="UP000230709">
    <property type="component" value="Plasmid pOB3b2"/>
</dbReference>
<dbReference type="EMBL" id="CP023739">
    <property type="protein sequence ID" value="ATQ70810.1"/>
    <property type="molecule type" value="Genomic_DNA"/>
</dbReference>
<dbReference type="AlphaFoldDB" id="A0A2D2D710"/>
<protein>
    <submittedName>
        <fullName evidence="1">Uncharacterized protein</fullName>
    </submittedName>
</protein>
<accession>A0A2D2D710</accession>
<evidence type="ECO:0000313" key="2">
    <source>
        <dbReference type="Proteomes" id="UP000230709"/>
    </source>
</evidence>
<geneLocation type="plasmid" evidence="2">
    <name>pob3b2</name>
</geneLocation>
<reference evidence="2" key="1">
    <citation type="submission" date="2017-10" db="EMBL/GenBank/DDBJ databases">
        <title>Completed PacBio SMRT sequence of Methylosinus trichosporium OB3b reveals presence of a third large plasmid.</title>
        <authorList>
            <person name="Charles T.C."/>
            <person name="Lynch M.D.J."/>
            <person name="Heil J.R."/>
            <person name="Cheng J."/>
        </authorList>
    </citation>
    <scope>NUCLEOTIDE SEQUENCE [LARGE SCALE GENOMIC DNA]</scope>
    <source>
        <strain evidence="2">OB3b</strain>
        <plasmid evidence="2">pob3b2</plasmid>
    </source>
</reference>
<dbReference type="KEGG" id="mtw:CQW49_22840"/>
<organism evidence="1 2">
    <name type="scientific">Methylosinus trichosporium (strain ATCC 35070 / NCIMB 11131 / UNIQEM 75 / OB3b)</name>
    <dbReference type="NCBI Taxonomy" id="595536"/>
    <lineage>
        <taxon>Bacteria</taxon>
        <taxon>Pseudomonadati</taxon>
        <taxon>Pseudomonadota</taxon>
        <taxon>Alphaproteobacteria</taxon>
        <taxon>Hyphomicrobiales</taxon>
        <taxon>Methylocystaceae</taxon>
        <taxon>Methylosinus</taxon>
    </lineage>
</organism>
<sequence length="72" mass="8081">MGRNHVQFQKGLCESDFDKSYGIKITALTQIRAKIDACSFLGGWGRWSITNNLPRSNGGRKTRLFMTGGHYS</sequence>